<name>A0ABU0MMB1_9PROT</name>
<organism evidence="2 3">
    <name type="scientific">Azospirillum picis</name>
    <dbReference type="NCBI Taxonomy" id="488438"/>
    <lineage>
        <taxon>Bacteria</taxon>
        <taxon>Pseudomonadati</taxon>
        <taxon>Pseudomonadota</taxon>
        <taxon>Alphaproteobacteria</taxon>
        <taxon>Rhodospirillales</taxon>
        <taxon>Azospirillaceae</taxon>
        <taxon>Azospirillum</taxon>
    </lineage>
</organism>
<evidence type="ECO:0000256" key="1">
    <source>
        <dbReference type="ARBA" id="ARBA00022649"/>
    </source>
</evidence>
<dbReference type="Proteomes" id="UP001244552">
    <property type="component" value="Unassembled WGS sequence"/>
</dbReference>
<reference evidence="2 3" key="1">
    <citation type="submission" date="2023-07" db="EMBL/GenBank/DDBJ databases">
        <title>Genomic Encyclopedia of Type Strains, Phase IV (KMG-IV): sequencing the most valuable type-strain genomes for metagenomic binning, comparative biology and taxonomic classification.</title>
        <authorList>
            <person name="Goeker M."/>
        </authorList>
    </citation>
    <scope>NUCLEOTIDE SEQUENCE [LARGE SCALE GENOMIC DNA]</scope>
    <source>
        <strain evidence="2 3">DSM 19922</strain>
    </source>
</reference>
<keyword evidence="3" id="KW-1185">Reference proteome</keyword>
<evidence type="ECO:0000313" key="3">
    <source>
        <dbReference type="Proteomes" id="UP001244552"/>
    </source>
</evidence>
<dbReference type="Pfam" id="PF07362">
    <property type="entry name" value="CcdA"/>
    <property type="match status" value="1"/>
</dbReference>
<accession>A0ABU0MMB1</accession>
<sequence length="79" mass="9003">MDGVYDRQPAKREVTLTIDEDLLRRAEALTGDLSERVERLLAGEIARADRERRLDATIEALNEFDAKHGSFADDHLDHL</sequence>
<dbReference type="InterPro" id="IPR009956">
    <property type="entry name" value="Post-segregation_anti-tox_CcdA"/>
</dbReference>
<protein>
    <submittedName>
        <fullName evidence="2">Antitoxin CcdA</fullName>
    </submittedName>
</protein>
<comment type="caution">
    <text evidence="2">The sequence shown here is derived from an EMBL/GenBank/DDBJ whole genome shotgun (WGS) entry which is preliminary data.</text>
</comment>
<dbReference type="RefSeq" id="WP_209983626.1">
    <property type="nucleotide sequence ID" value="NZ_JAGINO010000011.1"/>
</dbReference>
<keyword evidence="1" id="KW-1277">Toxin-antitoxin system</keyword>
<gene>
    <name evidence="2" type="ORF">QO018_003485</name>
</gene>
<dbReference type="EMBL" id="JAUSVU010000012">
    <property type="protein sequence ID" value="MDQ0534610.1"/>
    <property type="molecule type" value="Genomic_DNA"/>
</dbReference>
<evidence type="ECO:0000313" key="2">
    <source>
        <dbReference type="EMBL" id="MDQ0534610.1"/>
    </source>
</evidence>
<proteinExistence type="predicted"/>